<evidence type="ECO:0000313" key="3">
    <source>
        <dbReference type="WBParaSite" id="PSU_v2.g5433.t1"/>
    </source>
</evidence>
<protein>
    <submittedName>
        <fullName evidence="3">Uncharacterized protein</fullName>
    </submittedName>
</protein>
<dbReference type="WBParaSite" id="PSU_v2.g5433.t1">
    <property type="protein sequence ID" value="PSU_v2.g5433.t1"/>
    <property type="gene ID" value="PSU_v2.g5433"/>
</dbReference>
<feature type="transmembrane region" description="Helical" evidence="1">
    <location>
        <begin position="53"/>
        <end position="74"/>
    </location>
</feature>
<keyword evidence="1" id="KW-0812">Transmembrane</keyword>
<dbReference type="InterPro" id="IPR036259">
    <property type="entry name" value="MFS_trans_sf"/>
</dbReference>
<dbReference type="PANTHER" id="PTHR45757">
    <property type="entry name" value="PROTEIN CBG23364-RELATED"/>
    <property type="match status" value="1"/>
</dbReference>
<evidence type="ECO:0000256" key="1">
    <source>
        <dbReference type="SAM" id="Phobius"/>
    </source>
</evidence>
<dbReference type="GO" id="GO:0016020">
    <property type="term" value="C:membrane"/>
    <property type="evidence" value="ECO:0007669"/>
    <property type="project" value="TreeGrafter"/>
</dbReference>
<accession>A0A914Z5A6</accession>
<evidence type="ECO:0000313" key="2">
    <source>
        <dbReference type="Proteomes" id="UP000887577"/>
    </source>
</evidence>
<dbReference type="AlphaFoldDB" id="A0A914Z5A6"/>
<sequence length="109" mass="11595">MQYGPTYLNKVVNLNIQKTGIAAALPFIGSAIVKIIAGPFSDSATCISQKSRVLIFATISQIAMALCIFALAWMPIDSQLFAQTFYTLTIVFSGLNAVGVSKSAQLVSC</sequence>
<dbReference type="Proteomes" id="UP000887577">
    <property type="component" value="Unplaced"/>
</dbReference>
<keyword evidence="1" id="KW-0472">Membrane</keyword>
<keyword evidence="2" id="KW-1185">Reference proteome</keyword>
<dbReference type="PANTHER" id="PTHR45757:SF11">
    <property type="entry name" value="MAJOR FACILITATOR SUPERFAMILY (MFS) PROFILE DOMAIN-CONTAINING PROTEIN"/>
    <property type="match status" value="1"/>
</dbReference>
<feature type="transmembrane region" description="Helical" evidence="1">
    <location>
        <begin position="80"/>
        <end position="98"/>
    </location>
</feature>
<name>A0A914Z5A6_9BILA</name>
<keyword evidence="1" id="KW-1133">Transmembrane helix</keyword>
<dbReference type="SUPFAM" id="SSF103473">
    <property type="entry name" value="MFS general substrate transporter"/>
    <property type="match status" value="1"/>
</dbReference>
<dbReference type="Gene3D" id="1.20.1250.20">
    <property type="entry name" value="MFS general substrate transporter like domains"/>
    <property type="match status" value="1"/>
</dbReference>
<proteinExistence type="predicted"/>
<feature type="transmembrane region" description="Helical" evidence="1">
    <location>
        <begin position="20"/>
        <end position="41"/>
    </location>
</feature>
<reference evidence="3" key="1">
    <citation type="submission" date="2022-11" db="UniProtKB">
        <authorList>
            <consortium name="WormBaseParasite"/>
        </authorList>
    </citation>
    <scope>IDENTIFICATION</scope>
</reference>
<organism evidence="2 3">
    <name type="scientific">Panagrolaimus superbus</name>
    <dbReference type="NCBI Taxonomy" id="310955"/>
    <lineage>
        <taxon>Eukaryota</taxon>
        <taxon>Metazoa</taxon>
        <taxon>Ecdysozoa</taxon>
        <taxon>Nematoda</taxon>
        <taxon>Chromadorea</taxon>
        <taxon>Rhabditida</taxon>
        <taxon>Tylenchina</taxon>
        <taxon>Panagrolaimomorpha</taxon>
        <taxon>Panagrolaimoidea</taxon>
        <taxon>Panagrolaimidae</taxon>
        <taxon>Panagrolaimus</taxon>
    </lineage>
</organism>